<proteinExistence type="predicted"/>
<sequence length="40" mass="4293">MIRSEILAALSVRSGLAAGKKKTVTPYILRNHGLCVPVTK</sequence>
<reference evidence="1" key="2">
    <citation type="submission" date="2013-06" db="EMBL/GenBank/DDBJ databases">
        <title>Draft genome sequence of Clostridium hylemonae (DSM 15053).</title>
        <authorList>
            <person name="Sudarsanam P."/>
            <person name="Ley R."/>
            <person name="Guruge J."/>
            <person name="Turnbaugh P.J."/>
            <person name="Mahowald M."/>
            <person name="Liep D."/>
            <person name="Gordon J."/>
        </authorList>
    </citation>
    <scope>NUCLEOTIDE SEQUENCE</scope>
    <source>
        <strain evidence="1">DSM 15053</strain>
    </source>
</reference>
<dbReference type="EMBL" id="ABYI02000020">
    <property type="protein sequence ID" value="EEG74330.1"/>
    <property type="molecule type" value="Genomic_DNA"/>
</dbReference>
<evidence type="ECO:0000313" key="1">
    <source>
        <dbReference type="EMBL" id="EEG74330.1"/>
    </source>
</evidence>
<evidence type="ECO:0000313" key="2">
    <source>
        <dbReference type="Proteomes" id="UP000004893"/>
    </source>
</evidence>
<dbReference type="HOGENOM" id="CLU_3287382_0_0_9"/>
<reference evidence="1" key="1">
    <citation type="submission" date="2009-02" db="EMBL/GenBank/DDBJ databases">
        <authorList>
            <person name="Fulton L."/>
            <person name="Clifton S."/>
            <person name="Fulton B."/>
            <person name="Xu J."/>
            <person name="Minx P."/>
            <person name="Pepin K.H."/>
            <person name="Johnson M."/>
            <person name="Bhonagiri V."/>
            <person name="Nash W.E."/>
            <person name="Mardis E.R."/>
            <person name="Wilson R.K."/>
        </authorList>
    </citation>
    <scope>NUCLEOTIDE SEQUENCE [LARGE SCALE GENOMIC DNA]</scope>
    <source>
        <strain evidence="1">DSM 15053</strain>
    </source>
</reference>
<comment type="caution">
    <text evidence="1">The sequence shown here is derived from an EMBL/GenBank/DDBJ whole genome shotgun (WGS) entry which is preliminary data.</text>
</comment>
<dbReference type="Proteomes" id="UP000004893">
    <property type="component" value="Unassembled WGS sequence"/>
</dbReference>
<organism evidence="1 2">
    <name type="scientific">[Clostridium] hylemonae DSM 15053</name>
    <dbReference type="NCBI Taxonomy" id="553973"/>
    <lineage>
        <taxon>Bacteria</taxon>
        <taxon>Bacillati</taxon>
        <taxon>Bacillota</taxon>
        <taxon>Clostridia</taxon>
        <taxon>Lachnospirales</taxon>
        <taxon>Lachnospiraceae</taxon>
    </lineage>
</organism>
<dbReference type="AlphaFoldDB" id="C0C0J3"/>
<protein>
    <submittedName>
        <fullName evidence="1">Uncharacterized protein</fullName>
    </submittedName>
</protein>
<keyword evidence="2" id="KW-1185">Reference proteome</keyword>
<name>C0C0J3_9FIRM</name>
<accession>C0C0J3</accession>
<gene>
    <name evidence="1" type="ORF">CLOHYLEM_05589</name>
</gene>